<dbReference type="AlphaFoldDB" id="A0A426TW67"/>
<organism evidence="2 3">
    <name type="scientific">Candidatus Viridilinea halotolerans</name>
    <dbReference type="NCBI Taxonomy" id="2491704"/>
    <lineage>
        <taxon>Bacteria</taxon>
        <taxon>Bacillati</taxon>
        <taxon>Chloroflexota</taxon>
        <taxon>Chloroflexia</taxon>
        <taxon>Chloroflexales</taxon>
        <taxon>Chloroflexineae</taxon>
        <taxon>Oscillochloridaceae</taxon>
        <taxon>Candidatus Viridilinea</taxon>
    </lineage>
</organism>
<accession>A0A426TW67</accession>
<dbReference type="Proteomes" id="UP000280307">
    <property type="component" value="Unassembled WGS sequence"/>
</dbReference>
<evidence type="ECO:0000313" key="2">
    <source>
        <dbReference type="EMBL" id="RRR69709.1"/>
    </source>
</evidence>
<proteinExistence type="predicted"/>
<feature type="compositionally biased region" description="Pro residues" evidence="1">
    <location>
        <begin position="663"/>
        <end position="679"/>
    </location>
</feature>
<gene>
    <name evidence="2" type="ORF">EI684_14960</name>
</gene>
<evidence type="ECO:0000256" key="1">
    <source>
        <dbReference type="SAM" id="MobiDB-lite"/>
    </source>
</evidence>
<protein>
    <submittedName>
        <fullName evidence="2">Uncharacterized protein</fullName>
    </submittedName>
</protein>
<reference evidence="2 3" key="1">
    <citation type="submission" date="2018-12" db="EMBL/GenBank/DDBJ databases">
        <title>Genome Sequence of Candidatus Viridilinea halotolerans isolated from saline sulfide-rich spring.</title>
        <authorList>
            <person name="Grouzdev D.S."/>
            <person name="Burganskaya E.I."/>
            <person name="Krutkina M.S."/>
            <person name="Sukhacheva M.V."/>
            <person name="Gorlenko V.M."/>
        </authorList>
    </citation>
    <scope>NUCLEOTIDE SEQUENCE [LARGE SCALE GENOMIC DNA]</scope>
    <source>
        <strain evidence="2">Chok-6</strain>
    </source>
</reference>
<evidence type="ECO:0000313" key="3">
    <source>
        <dbReference type="Proteomes" id="UP000280307"/>
    </source>
</evidence>
<comment type="caution">
    <text evidence="2">The sequence shown here is derived from an EMBL/GenBank/DDBJ whole genome shotgun (WGS) entry which is preliminary data.</text>
</comment>
<dbReference type="EMBL" id="RSAS01000596">
    <property type="protein sequence ID" value="RRR69709.1"/>
    <property type="molecule type" value="Genomic_DNA"/>
</dbReference>
<feature type="region of interest" description="Disordered" evidence="1">
    <location>
        <begin position="662"/>
        <end position="684"/>
    </location>
</feature>
<sequence length="944" mass="103438">MHSPYFTPWQPNLIRQVLTTESRQKARALFLQTHRPVRQVRVDFCKDAPLAGQFVGEEAIYVLLAAGALDADNRLFLLLGEAGAGKSELCQWLEYRADPAERLAIHVPRSMTSAAHVAALLRRALGLVGATPLHHTPLAVQARHIALSATILLYEHGDPALLPVAPWEALLAHAELHAALVEHLAAAAAGRSSHHLLPAPPAWATTLVRDHAALAAGWPALLRLLQHALEQTLWLGDLRLMLGQLGTAALARGVRPLLLLEDVTAFRLLGDRLLDYLLDLSSGHVDAVLGATTGFEQTRLAQASLAGDLTHVHQRLCARLLLTDEQGRTYGLDEDLVALAHGYLQALRTLHGGLSQLSAYDTSFGPGLYPFTPTLLQRAFLALHEEGNPRQTPRLFLEHVLAAALLATEPPPLVFDRSPYLRPPPALFRSAAVADANLRALLRWYGTVGNDAVTLDPRIATALGVAVPAELLHANTIRVPRSYVAPVVVANAAPSAPNWQQELHELQAWLEHGQPYPSRETLKRGVERLIFTLGDPRSLASPNALALSRAELVYARGDERLPIALAPSSGDQPVTRTAPKLLVRGLPEERPILEELVYLALSGGELTQVCTNLAATLAWAQQQIDTYQADLHRLLHEQLGGLSLANLILGAWHMLAALRNDPPDGPPNLQPAAQPPPSPWSSSDHAACATAGQALMQQHEVWRRLFIGMFTLRDTLLDHERLTAAHQHFAADAVVAQIAALPLAKLRTLPFRVKPSGERLYTLLVPLQRYASALCQADLAAYLRHDRADLAARLGHLTAQQPLDQNELQQQLSDLRWHCGSVGIVWRHGWDEAFTTLSNLSATTLTALQQATIIVQQQASASEPSDIWAYQRLRHALQPILNHPYWPALATIEQISDELLRSARQRYRGHGKHLSATPAYRALLQRIRAVTLQQSLHESSAPHN</sequence>
<name>A0A426TW67_9CHLR</name>